<keyword evidence="8" id="KW-0547">Nucleotide-binding</keyword>
<dbReference type="InterPro" id="IPR003378">
    <property type="entry name" value="Fringe-like_glycosylTrfase"/>
</dbReference>
<evidence type="ECO:0000256" key="13">
    <source>
        <dbReference type="SAM" id="Phobius"/>
    </source>
</evidence>
<reference evidence="15 16" key="1">
    <citation type="submission" date="2021-02" db="EMBL/GenBank/DDBJ databases">
        <title>Genome assembly of Pseudopithomyces chartarum.</title>
        <authorList>
            <person name="Jauregui R."/>
            <person name="Singh J."/>
            <person name="Voisey C."/>
        </authorList>
    </citation>
    <scope>NUCLEOTIDE SEQUENCE [LARGE SCALE GENOMIC DNA]</scope>
    <source>
        <strain evidence="15 16">AGR01</strain>
    </source>
</reference>
<keyword evidence="6" id="KW-0808">Transferase</keyword>
<keyword evidence="10 13" id="KW-1133">Transmembrane helix</keyword>
<dbReference type="GO" id="GO:0000166">
    <property type="term" value="F:nucleotide binding"/>
    <property type="evidence" value="ECO:0007669"/>
    <property type="project" value="UniProtKB-KW"/>
</dbReference>
<comment type="caution">
    <text evidence="15">The sequence shown here is derived from an EMBL/GenBank/DDBJ whole genome shotgun (WGS) entry which is preliminary data.</text>
</comment>
<dbReference type="PANTHER" id="PTHR23033:SF47">
    <property type="entry name" value="APPLE DOMAIN-CONTAINING PROTEIN-RELATED"/>
    <property type="match status" value="1"/>
</dbReference>
<evidence type="ECO:0000256" key="8">
    <source>
        <dbReference type="ARBA" id="ARBA00022741"/>
    </source>
</evidence>
<evidence type="ECO:0000256" key="10">
    <source>
        <dbReference type="ARBA" id="ARBA00022989"/>
    </source>
</evidence>
<evidence type="ECO:0000256" key="11">
    <source>
        <dbReference type="ARBA" id="ARBA00023136"/>
    </source>
</evidence>
<sequence>MLLRQAHFTTIIVVCIPIIFALFVFVSYFHDGTLNVLPSHLSLRPSHEKPALHKGPSHSTTASPPAASQHTNIENEEAPPQHIGSPSTTTEPQSGNQQVANQQVFPANDFLPARPIDPTCAHLPDLSKVLLIIKTGASETYDRLPTQFMTMARCLPDFLTFSDMEESLMGYRVYDILQDTVKEAKDDNGDFNLYRRQQDCLVDQKSCQKWSNAGGEAWNLDKYKNVRQSDVSYRMRPNYEWYIHIDADTYVHWPNMIQMLSAFDPNKDHFFGSFEPSQYGDFNHGGSGYILSQSAMKKFQANSSVEHFDHAARSICCGDMLMTIAVKENIGLGNTNLFPSINGRKPFTLAFGPRQWCQPIATLHKLNSEEVASMWQFEQERIANATDGKPAPLLIRDLYYQWFAPRLVEKLEDWDNMYDDYLNNVEYYIDYEDKAKDWENFDDKKYVWHRKKPEDMKHPEEKKAHKSFDNCRKACEVLDECMQFRWQDDACAVSKNFRLGNPMEKKEKEKERWMSGWMVKKIQKWIDEQEECEVKFPTA</sequence>
<dbReference type="InterPro" id="IPR026050">
    <property type="entry name" value="C1GALT1/C1GALT1_chp1"/>
</dbReference>
<evidence type="ECO:0000256" key="7">
    <source>
        <dbReference type="ARBA" id="ARBA00022692"/>
    </source>
</evidence>
<evidence type="ECO:0000256" key="1">
    <source>
        <dbReference type="ARBA" id="ARBA00004606"/>
    </source>
</evidence>
<dbReference type="Pfam" id="PF02434">
    <property type="entry name" value="Fringe"/>
    <property type="match status" value="1"/>
</dbReference>
<feature type="domain" description="Fringe-like glycosyltransferase" evidence="14">
    <location>
        <begin position="211"/>
        <end position="335"/>
    </location>
</feature>
<evidence type="ECO:0000259" key="14">
    <source>
        <dbReference type="Pfam" id="PF02434"/>
    </source>
</evidence>
<dbReference type="Proteomes" id="UP001280581">
    <property type="component" value="Unassembled WGS sequence"/>
</dbReference>
<comment type="subcellular location">
    <subcellularLocation>
        <location evidence="1">Membrane</location>
        <topology evidence="1">Single-pass type II membrane protein</topology>
    </subcellularLocation>
</comment>
<dbReference type="PANTHER" id="PTHR23033">
    <property type="entry name" value="BETA1,3-GALACTOSYLTRANSFERASE"/>
    <property type="match status" value="1"/>
</dbReference>
<feature type="region of interest" description="Disordered" evidence="12">
    <location>
        <begin position="47"/>
        <end position="98"/>
    </location>
</feature>
<evidence type="ECO:0000256" key="4">
    <source>
        <dbReference type="ARBA" id="ARBA00012557"/>
    </source>
</evidence>
<evidence type="ECO:0000256" key="12">
    <source>
        <dbReference type="SAM" id="MobiDB-lite"/>
    </source>
</evidence>
<dbReference type="AlphaFoldDB" id="A0AAN6LQF4"/>
<keyword evidence="11 13" id="KW-0472">Membrane</keyword>
<evidence type="ECO:0000313" key="15">
    <source>
        <dbReference type="EMBL" id="KAK3200895.1"/>
    </source>
</evidence>
<keyword evidence="5" id="KW-0328">Glycosyltransferase</keyword>
<dbReference type="EMBL" id="WVTA01000017">
    <property type="protein sequence ID" value="KAK3200895.1"/>
    <property type="molecule type" value="Genomic_DNA"/>
</dbReference>
<keyword evidence="9" id="KW-0735">Signal-anchor</keyword>
<keyword evidence="7 13" id="KW-0812">Transmembrane</keyword>
<protein>
    <recommendedName>
        <fullName evidence="4">N-acetylgalactosaminide beta-1,3-galactosyltransferase</fullName>
        <ecNumber evidence="4">2.4.1.122</ecNumber>
    </recommendedName>
</protein>
<comment type="pathway">
    <text evidence="2">Protein modification; protein glycosylation.</text>
</comment>
<dbReference type="Gene3D" id="3.90.550.50">
    <property type="match status" value="1"/>
</dbReference>
<proteinExistence type="inferred from homology"/>
<accession>A0AAN6LQF4</accession>
<gene>
    <name evidence="15" type="ORF">GRF29_213g342028</name>
</gene>
<evidence type="ECO:0000256" key="9">
    <source>
        <dbReference type="ARBA" id="ARBA00022968"/>
    </source>
</evidence>
<dbReference type="GO" id="GO:0016020">
    <property type="term" value="C:membrane"/>
    <property type="evidence" value="ECO:0007669"/>
    <property type="project" value="UniProtKB-SubCell"/>
</dbReference>
<evidence type="ECO:0000256" key="6">
    <source>
        <dbReference type="ARBA" id="ARBA00022679"/>
    </source>
</evidence>
<organism evidence="15 16">
    <name type="scientific">Pseudopithomyces chartarum</name>
    <dbReference type="NCBI Taxonomy" id="1892770"/>
    <lineage>
        <taxon>Eukaryota</taxon>
        <taxon>Fungi</taxon>
        <taxon>Dikarya</taxon>
        <taxon>Ascomycota</taxon>
        <taxon>Pezizomycotina</taxon>
        <taxon>Dothideomycetes</taxon>
        <taxon>Pleosporomycetidae</taxon>
        <taxon>Pleosporales</taxon>
        <taxon>Massarineae</taxon>
        <taxon>Didymosphaeriaceae</taxon>
        <taxon>Pseudopithomyces</taxon>
    </lineage>
</organism>
<keyword evidence="16" id="KW-1185">Reference proteome</keyword>
<evidence type="ECO:0000256" key="2">
    <source>
        <dbReference type="ARBA" id="ARBA00004922"/>
    </source>
</evidence>
<feature type="transmembrane region" description="Helical" evidence="13">
    <location>
        <begin position="7"/>
        <end position="29"/>
    </location>
</feature>
<dbReference type="GO" id="GO:0016263">
    <property type="term" value="F:glycoprotein-N-acetylgalactosamine 3-beta-galactosyltransferase activity"/>
    <property type="evidence" value="ECO:0007669"/>
    <property type="project" value="UniProtKB-EC"/>
</dbReference>
<dbReference type="EC" id="2.4.1.122" evidence="4"/>
<feature type="compositionally biased region" description="Low complexity" evidence="12">
    <location>
        <begin position="57"/>
        <end position="71"/>
    </location>
</feature>
<feature type="compositionally biased region" description="Polar residues" evidence="12">
    <location>
        <begin position="84"/>
        <end position="98"/>
    </location>
</feature>
<comment type="similarity">
    <text evidence="3">Belongs to the glycosyltransferase 31 family. Beta3-Gal-T subfamily.</text>
</comment>
<evidence type="ECO:0000256" key="5">
    <source>
        <dbReference type="ARBA" id="ARBA00022676"/>
    </source>
</evidence>
<evidence type="ECO:0000256" key="3">
    <source>
        <dbReference type="ARBA" id="ARBA00006462"/>
    </source>
</evidence>
<name>A0AAN6LQF4_9PLEO</name>
<evidence type="ECO:0000313" key="16">
    <source>
        <dbReference type="Proteomes" id="UP001280581"/>
    </source>
</evidence>